<gene>
    <name evidence="4" type="ORF">GCM10009741_36410</name>
</gene>
<dbReference type="Gene3D" id="3.30.470.30">
    <property type="entry name" value="DNA ligase/mRNA capping enzyme"/>
    <property type="match status" value="1"/>
</dbReference>
<reference evidence="5" key="1">
    <citation type="journal article" date="2019" name="Int. J. Syst. Evol. Microbiol.">
        <title>The Global Catalogue of Microorganisms (GCM) 10K type strain sequencing project: providing services to taxonomists for standard genome sequencing and annotation.</title>
        <authorList>
            <consortium name="The Broad Institute Genomics Platform"/>
            <consortium name="The Broad Institute Genome Sequencing Center for Infectious Disease"/>
            <person name="Wu L."/>
            <person name="Ma J."/>
        </authorList>
    </citation>
    <scope>NUCLEOTIDE SEQUENCE [LARGE SCALE GENOMIC DNA]</scope>
    <source>
        <strain evidence="5">JCM 14303</strain>
    </source>
</reference>
<evidence type="ECO:0000313" key="5">
    <source>
        <dbReference type="Proteomes" id="UP001500363"/>
    </source>
</evidence>
<feature type="compositionally biased region" description="Basic and acidic residues" evidence="2">
    <location>
        <begin position="188"/>
        <end position="201"/>
    </location>
</feature>
<feature type="domain" description="ATP-dependent DNA ligase family profile" evidence="3">
    <location>
        <begin position="3"/>
        <end position="81"/>
    </location>
</feature>
<comment type="catalytic activity">
    <reaction evidence="1">
        <text>ATP + (deoxyribonucleotide)n-3'-hydroxyl + 5'-phospho-(deoxyribonucleotide)m = (deoxyribonucleotide)n+m + AMP + diphosphate.</text>
        <dbReference type="EC" id="6.5.1.1"/>
    </reaction>
</comment>
<evidence type="ECO:0000313" key="4">
    <source>
        <dbReference type="EMBL" id="GAA1531048.1"/>
    </source>
</evidence>
<feature type="region of interest" description="Disordered" evidence="2">
    <location>
        <begin position="176"/>
        <end position="201"/>
    </location>
</feature>
<accession>A0ABN2B075</accession>
<dbReference type="InterPro" id="IPR012310">
    <property type="entry name" value="DNA_ligase_ATP-dep_cent"/>
</dbReference>
<organism evidence="4 5">
    <name type="scientific">Kribbella lupini</name>
    <dbReference type="NCBI Taxonomy" id="291602"/>
    <lineage>
        <taxon>Bacteria</taxon>
        <taxon>Bacillati</taxon>
        <taxon>Actinomycetota</taxon>
        <taxon>Actinomycetes</taxon>
        <taxon>Propionibacteriales</taxon>
        <taxon>Kribbellaceae</taxon>
        <taxon>Kribbella</taxon>
    </lineage>
</organism>
<keyword evidence="5" id="KW-1185">Reference proteome</keyword>
<keyword evidence="4" id="KW-0436">Ligase</keyword>
<dbReference type="Pfam" id="PF01068">
    <property type="entry name" value="DNA_ligase_A_M"/>
    <property type="match status" value="1"/>
</dbReference>
<evidence type="ECO:0000259" key="3">
    <source>
        <dbReference type="Pfam" id="PF01068"/>
    </source>
</evidence>
<dbReference type="Gene3D" id="2.40.50.140">
    <property type="entry name" value="Nucleic acid-binding proteins"/>
    <property type="match status" value="1"/>
</dbReference>
<dbReference type="Proteomes" id="UP001500363">
    <property type="component" value="Unassembled WGS sequence"/>
</dbReference>
<name>A0ABN2B075_9ACTN</name>
<sequence>MSRQRNDTDRFPDVARAAAAQLDDGAVVDGELVIMVDGRLSFDALQRRLVTTPAKARQMVASIPASYVAFDLLAYGGVDLRTQRWTTEAMGIEGLAVKGASSRYVGARREWLKVMKRRDTVEVICGGVIGPIERPEVVIAGRYLGGDLVVVGRTVPLTDAQSAELAAVLRPARRNHPWPDEISSQRWAGRDSKKPLTKTRPDDVVEVSADAAIQASQWRHPLRYAGTAETFSPMTSRHFPSPSDR</sequence>
<dbReference type="EMBL" id="BAAANC010000002">
    <property type="protein sequence ID" value="GAA1531048.1"/>
    <property type="molecule type" value="Genomic_DNA"/>
</dbReference>
<proteinExistence type="predicted"/>
<dbReference type="GO" id="GO:0016874">
    <property type="term" value="F:ligase activity"/>
    <property type="evidence" value="ECO:0007669"/>
    <property type="project" value="UniProtKB-KW"/>
</dbReference>
<evidence type="ECO:0000256" key="1">
    <source>
        <dbReference type="ARBA" id="ARBA00034003"/>
    </source>
</evidence>
<dbReference type="SUPFAM" id="SSF56091">
    <property type="entry name" value="DNA ligase/mRNA capping enzyme, catalytic domain"/>
    <property type="match status" value="1"/>
</dbReference>
<evidence type="ECO:0000256" key="2">
    <source>
        <dbReference type="SAM" id="MobiDB-lite"/>
    </source>
</evidence>
<comment type="caution">
    <text evidence="4">The sequence shown here is derived from an EMBL/GenBank/DDBJ whole genome shotgun (WGS) entry which is preliminary data.</text>
</comment>
<protein>
    <submittedName>
        <fullName evidence="4">ATP-dependent DNA ligase</fullName>
    </submittedName>
</protein>
<dbReference type="InterPro" id="IPR012340">
    <property type="entry name" value="NA-bd_OB-fold"/>
</dbReference>